<evidence type="ECO:0000256" key="1">
    <source>
        <dbReference type="ARBA" id="ARBA00012391"/>
    </source>
</evidence>
<dbReference type="GO" id="GO:0004781">
    <property type="term" value="F:sulfate adenylyltransferase (ATP) activity"/>
    <property type="evidence" value="ECO:0007669"/>
    <property type="project" value="UniProtKB-EC"/>
</dbReference>
<evidence type="ECO:0000256" key="2">
    <source>
        <dbReference type="ARBA" id="ARBA00022679"/>
    </source>
</evidence>
<keyword evidence="5" id="KW-0067">ATP-binding</keyword>
<dbReference type="InterPro" id="IPR027417">
    <property type="entry name" value="P-loop_NTPase"/>
</dbReference>
<dbReference type="Pfam" id="PF00009">
    <property type="entry name" value="GTP_EFTU"/>
    <property type="match status" value="1"/>
</dbReference>
<dbReference type="PROSITE" id="PS00301">
    <property type="entry name" value="G_TR_1"/>
    <property type="match status" value="1"/>
</dbReference>
<dbReference type="CDD" id="cd03695">
    <property type="entry name" value="CysN_NodQ_II"/>
    <property type="match status" value="1"/>
</dbReference>
<name>A0A5B8U001_9ACTN</name>
<evidence type="ECO:0000256" key="5">
    <source>
        <dbReference type="ARBA" id="ARBA00022840"/>
    </source>
</evidence>
<dbReference type="GO" id="GO:0005524">
    <property type="term" value="F:ATP binding"/>
    <property type="evidence" value="ECO:0007669"/>
    <property type="project" value="UniProtKB-KW"/>
</dbReference>
<evidence type="ECO:0000256" key="4">
    <source>
        <dbReference type="ARBA" id="ARBA00022741"/>
    </source>
</evidence>
<dbReference type="PRINTS" id="PR00315">
    <property type="entry name" value="ELONGATNFCT"/>
</dbReference>
<evidence type="ECO:0000313" key="8">
    <source>
        <dbReference type="EMBL" id="QEC46301.1"/>
    </source>
</evidence>
<reference evidence="8 9" key="1">
    <citation type="journal article" date="2018" name="J. Microbiol.">
        <title>Baekduia soli gen. nov., sp. nov., a novel bacterium isolated from the soil of Baekdu Mountain and proposal of a novel family name, Baekduiaceae fam. nov.</title>
        <authorList>
            <person name="An D.S."/>
            <person name="Siddiqi M.Z."/>
            <person name="Kim K.H."/>
            <person name="Yu H.S."/>
            <person name="Im W.T."/>
        </authorList>
    </citation>
    <scope>NUCLEOTIDE SEQUENCE [LARGE SCALE GENOMIC DNA]</scope>
    <source>
        <strain evidence="8 9">BR7-21</strain>
    </source>
</reference>
<dbReference type="CDD" id="cd04166">
    <property type="entry name" value="CysN_ATPS"/>
    <property type="match status" value="1"/>
</dbReference>
<dbReference type="InterPro" id="IPR041757">
    <property type="entry name" value="CysN_GTP-bd"/>
</dbReference>
<dbReference type="AlphaFoldDB" id="A0A5B8U001"/>
<dbReference type="PROSITE" id="PS51722">
    <property type="entry name" value="G_TR_2"/>
    <property type="match status" value="1"/>
</dbReference>
<keyword evidence="2 8" id="KW-0808">Transferase</keyword>
<dbReference type="EMBL" id="CP042430">
    <property type="protein sequence ID" value="QEC46301.1"/>
    <property type="molecule type" value="Genomic_DNA"/>
</dbReference>
<protein>
    <recommendedName>
        <fullName evidence="1">sulfate adenylyltransferase</fullName>
        <ecNumber evidence="1">2.7.7.4</ecNumber>
    </recommendedName>
</protein>
<dbReference type="InterPro" id="IPR004161">
    <property type="entry name" value="EFTu-like_2"/>
</dbReference>
<dbReference type="InterPro" id="IPR009001">
    <property type="entry name" value="Transl_elong_EF1A/Init_IF2_C"/>
</dbReference>
<evidence type="ECO:0000256" key="3">
    <source>
        <dbReference type="ARBA" id="ARBA00022695"/>
    </source>
</evidence>
<evidence type="ECO:0000256" key="6">
    <source>
        <dbReference type="ARBA" id="ARBA00023134"/>
    </source>
</evidence>
<dbReference type="Pfam" id="PF03144">
    <property type="entry name" value="GTP_EFTU_D2"/>
    <property type="match status" value="1"/>
</dbReference>
<keyword evidence="4" id="KW-0547">Nucleotide-binding</keyword>
<dbReference type="GO" id="GO:0005525">
    <property type="term" value="F:GTP binding"/>
    <property type="evidence" value="ECO:0007669"/>
    <property type="project" value="UniProtKB-KW"/>
</dbReference>
<dbReference type="Proteomes" id="UP000321805">
    <property type="component" value="Chromosome"/>
</dbReference>
<evidence type="ECO:0000313" key="9">
    <source>
        <dbReference type="Proteomes" id="UP000321805"/>
    </source>
</evidence>
<accession>A0A5B8U001</accession>
<keyword evidence="6" id="KW-0342">GTP-binding</keyword>
<keyword evidence="9" id="KW-1185">Reference proteome</keyword>
<feature type="domain" description="Tr-type G" evidence="7">
    <location>
        <begin position="2"/>
        <end position="212"/>
    </location>
</feature>
<dbReference type="KEGG" id="bsol:FSW04_01055"/>
<evidence type="ECO:0000259" key="7">
    <source>
        <dbReference type="PROSITE" id="PS51722"/>
    </source>
</evidence>
<proteinExistence type="predicted"/>
<sequence length="408" mass="44219">MSTLLRLATAGSVDDGKSTLIGRLLHDSKAILADQYADLNGRDGELDLSRLTDGLKAEREQGITIDVAYRYFATPNRDYILADTPGHVQYTRNMVTGASTADVAIVLVDARHGVVEQTKRHAFIAALLGIPHLVVAVNKMDLVGFSEEVFDGIVRDFCGFRRRLSSPDVAFIPISALNGDNVVDRSEAMPWYGGAPLLAHLEAIDPADDRNLTDLRFPVQLVIRSEGNDFRGYAGQVASGVVRPGDRVRILPSGVESVVASVETFDGPLTEAVPPQSVTVRLADDVDASRGDVIVHADGDAAAVRELEADVCWFAERPLRPGARYLLKHLTQTVDVVVDEIRDLLDVHTLDRHAPPTELGLNDIGRVRLRTRRPLVADPYASNRATGAFILIDETSNDTVAGGMVSST</sequence>
<dbReference type="RefSeq" id="WP_146915350.1">
    <property type="nucleotide sequence ID" value="NZ_CP042430.1"/>
</dbReference>
<dbReference type="InterPro" id="IPR009000">
    <property type="entry name" value="Transl_B-barrel_sf"/>
</dbReference>
<dbReference type="InterPro" id="IPR054696">
    <property type="entry name" value="GTP-eEF1A_C"/>
</dbReference>
<dbReference type="EC" id="2.7.7.4" evidence="1"/>
<gene>
    <name evidence="8" type="ORF">FSW04_01055</name>
</gene>
<dbReference type="SUPFAM" id="SSF52540">
    <property type="entry name" value="P-loop containing nucleoside triphosphate hydrolases"/>
    <property type="match status" value="1"/>
</dbReference>
<keyword evidence="3 8" id="KW-0548">Nucleotidyltransferase</keyword>
<dbReference type="InterPro" id="IPR050100">
    <property type="entry name" value="TRAFAC_GTPase_members"/>
</dbReference>
<dbReference type="OrthoDB" id="9804504at2"/>
<dbReference type="InterPro" id="IPR044138">
    <property type="entry name" value="CysN_II"/>
</dbReference>
<dbReference type="FunFam" id="3.40.50.300:FF:000119">
    <property type="entry name" value="Sulfate adenylyltransferase subunit 1"/>
    <property type="match status" value="1"/>
</dbReference>
<dbReference type="InterPro" id="IPR000795">
    <property type="entry name" value="T_Tr_GTP-bd_dom"/>
</dbReference>
<dbReference type="PANTHER" id="PTHR23115">
    <property type="entry name" value="TRANSLATION FACTOR"/>
    <property type="match status" value="1"/>
</dbReference>
<dbReference type="GO" id="GO:0003924">
    <property type="term" value="F:GTPase activity"/>
    <property type="evidence" value="ECO:0007669"/>
    <property type="project" value="InterPro"/>
</dbReference>
<organism evidence="8 9">
    <name type="scientific">Baekduia soli</name>
    <dbReference type="NCBI Taxonomy" id="496014"/>
    <lineage>
        <taxon>Bacteria</taxon>
        <taxon>Bacillati</taxon>
        <taxon>Actinomycetota</taxon>
        <taxon>Thermoleophilia</taxon>
        <taxon>Solirubrobacterales</taxon>
        <taxon>Baekduiaceae</taxon>
        <taxon>Baekduia</taxon>
    </lineage>
</organism>
<dbReference type="SUPFAM" id="SSF50447">
    <property type="entry name" value="Translation proteins"/>
    <property type="match status" value="1"/>
</dbReference>
<dbReference type="InterPro" id="IPR011779">
    <property type="entry name" value="SO4_adenylTrfase_lsu"/>
</dbReference>
<dbReference type="SUPFAM" id="SSF50465">
    <property type="entry name" value="EF-Tu/eEF-1alpha/eIF2-gamma C-terminal domain"/>
    <property type="match status" value="1"/>
</dbReference>
<dbReference type="CDD" id="cd04095">
    <property type="entry name" value="CysN_NoDQ_III"/>
    <property type="match status" value="1"/>
</dbReference>
<dbReference type="GO" id="GO:0006790">
    <property type="term" value="P:sulfur compound metabolic process"/>
    <property type="evidence" value="ECO:0007669"/>
    <property type="project" value="InterPro"/>
</dbReference>
<dbReference type="Gene3D" id="3.40.50.300">
    <property type="entry name" value="P-loop containing nucleotide triphosphate hydrolases"/>
    <property type="match status" value="1"/>
</dbReference>
<dbReference type="Pfam" id="PF22594">
    <property type="entry name" value="GTP-eEF1A_C"/>
    <property type="match status" value="1"/>
</dbReference>
<dbReference type="InterPro" id="IPR031157">
    <property type="entry name" value="G_TR_CS"/>
</dbReference>
<dbReference type="NCBIfam" id="TIGR02034">
    <property type="entry name" value="CysN"/>
    <property type="match status" value="1"/>
</dbReference>
<dbReference type="Gene3D" id="2.40.30.10">
    <property type="entry name" value="Translation factors"/>
    <property type="match status" value="2"/>
</dbReference>
<dbReference type="InterPro" id="IPR044139">
    <property type="entry name" value="CysN_NoDQ_III"/>
</dbReference>